<evidence type="ECO:0000313" key="4">
    <source>
        <dbReference type="Proteomes" id="UP000297053"/>
    </source>
</evidence>
<feature type="region of interest" description="Disordered" evidence="1">
    <location>
        <begin position="115"/>
        <end position="148"/>
    </location>
</feature>
<reference evidence="3 4" key="1">
    <citation type="submission" date="2019-04" db="EMBL/GenBank/DDBJ databases">
        <title>Complete genome sequence of Arthrobacter sp. ZXY-2 associated with effective atrazine degradation and salt adaptation.</title>
        <authorList>
            <person name="Zhao X."/>
        </authorList>
    </citation>
    <scope>NUCLEOTIDE SEQUENCE [LARGE SCALE GENOMIC DNA]</scope>
    <source>
        <strain evidence="4">ZP60</strain>
    </source>
</reference>
<feature type="transmembrane region" description="Helical" evidence="2">
    <location>
        <begin position="21"/>
        <end position="45"/>
    </location>
</feature>
<keyword evidence="2" id="KW-0472">Membrane</keyword>
<dbReference type="Proteomes" id="UP000297053">
    <property type="component" value="Chromosome"/>
</dbReference>
<dbReference type="KEGG" id="halz:E5139_13830"/>
<sequence>MADLSRLRRRCRSLGDDRAQVILVAAFVMAVTFVMLALVVNSAIFTENLASRGETAGSDDALLVRQSIEQSTGHAIEYANTHNASDTTTLATSLDESVGTLSALSGAHHASGGKVVSVAGPTDIENGTRVRDDAPGGSSFENASEGNATSVDWRVAQGVAETRAYRMNVSGVNRTGNFGGPADQFRVRIEDGAGATWIMNVTHDTADGTYKIGVEDGAGRQGVCAVDDGVDYFHVDLTAGLVDGAPCPALSFGEGVSEPYEIAYEEGDEVTGNYSLVVGDDATSNGNLPSSSTGDDPYATPAIYAANVTYRYDGAKLRYETTIRVAPGEPP</sequence>
<dbReference type="OMA" id="TRIAQTN"/>
<accession>A0A4D6KKL4</accession>
<reference evidence="3 4" key="2">
    <citation type="submission" date="2019-04" db="EMBL/GenBank/DDBJ databases">
        <authorList>
            <person name="Yang S."/>
            <person name="Wei W."/>
        </authorList>
    </citation>
    <scope>NUCLEOTIDE SEQUENCE [LARGE SCALE GENOMIC DNA]</scope>
    <source>
        <strain evidence="4">ZP60</strain>
    </source>
</reference>
<feature type="compositionally biased region" description="Polar residues" evidence="1">
    <location>
        <begin position="139"/>
        <end position="148"/>
    </location>
</feature>
<dbReference type="RefSeq" id="WP_015763093.1">
    <property type="nucleotide sequence ID" value="NZ_CP039375.1"/>
</dbReference>
<dbReference type="GeneID" id="42180040"/>
<proteinExistence type="predicted"/>
<dbReference type="EMBL" id="CP039375">
    <property type="protein sequence ID" value="QCD66671.1"/>
    <property type="molecule type" value="Genomic_DNA"/>
</dbReference>
<evidence type="ECO:0000256" key="1">
    <source>
        <dbReference type="SAM" id="MobiDB-lite"/>
    </source>
</evidence>
<dbReference type="InterPro" id="IPR055685">
    <property type="entry name" value="DUF7261"/>
</dbReference>
<name>A0A4D6KKL4_9EURY</name>
<organism evidence="3 4">
    <name type="scientific">Halomicrobium mukohataei</name>
    <dbReference type="NCBI Taxonomy" id="57705"/>
    <lineage>
        <taxon>Archaea</taxon>
        <taxon>Methanobacteriati</taxon>
        <taxon>Methanobacteriota</taxon>
        <taxon>Stenosarchaea group</taxon>
        <taxon>Halobacteria</taxon>
        <taxon>Halobacteriales</taxon>
        <taxon>Haloarculaceae</taxon>
        <taxon>Halomicrobium</taxon>
    </lineage>
</organism>
<keyword evidence="2" id="KW-1133">Transmembrane helix</keyword>
<keyword evidence="2" id="KW-0812">Transmembrane</keyword>
<gene>
    <name evidence="3" type="ORF">E5139_13830</name>
</gene>
<protein>
    <submittedName>
        <fullName evidence="3">Uncharacterized protein</fullName>
    </submittedName>
</protein>
<dbReference type="Pfam" id="PF23922">
    <property type="entry name" value="DUF7261"/>
    <property type="match status" value="1"/>
</dbReference>
<dbReference type="AlphaFoldDB" id="A0A4D6KKL4"/>
<evidence type="ECO:0000313" key="3">
    <source>
        <dbReference type="EMBL" id="QCD66671.1"/>
    </source>
</evidence>
<evidence type="ECO:0000256" key="2">
    <source>
        <dbReference type="SAM" id="Phobius"/>
    </source>
</evidence>